<dbReference type="EMBL" id="BAAAZC010000015">
    <property type="protein sequence ID" value="GAA3971551.1"/>
    <property type="molecule type" value="Genomic_DNA"/>
</dbReference>
<evidence type="ECO:0000313" key="2">
    <source>
        <dbReference type="EMBL" id="GAA3971551.1"/>
    </source>
</evidence>
<dbReference type="Proteomes" id="UP001500742">
    <property type="component" value="Unassembled WGS sequence"/>
</dbReference>
<protein>
    <recommendedName>
        <fullName evidence="1">HNH nuclease domain-containing protein</fullName>
    </recommendedName>
</protein>
<reference evidence="3" key="1">
    <citation type="journal article" date="2019" name="Int. J. Syst. Evol. Microbiol.">
        <title>The Global Catalogue of Microorganisms (GCM) 10K type strain sequencing project: providing services to taxonomists for standard genome sequencing and annotation.</title>
        <authorList>
            <consortium name="The Broad Institute Genomics Platform"/>
            <consortium name="The Broad Institute Genome Sequencing Center for Infectious Disease"/>
            <person name="Wu L."/>
            <person name="Ma J."/>
        </authorList>
    </citation>
    <scope>NUCLEOTIDE SEQUENCE [LARGE SCALE GENOMIC DNA]</scope>
    <source>
        <strain evidence="3">JCM 16601</strain>
    </source>
</reference>
<comment type="caution">
    <text evidence="2">The sequence shown here is derived from an EMBL/GenBank/DDBJ whole genome shotgun (WGS) entry which is preliminary data.</text>
</comment>
<evidence type="ECO:0000313" key="3">
    <source>
        <dbReference type="Proteomes" id="UP001500742"/>
    </source>
</evidence>
<dbReference type="RefSeq" id="WP_259091648.1">
    <property type="nucleotide sequence ID" value="NZ_BAAAZC010000015.1"/>
</dbReference>
<dbReference type="Pfam" id="PF13391">
    <property type="entry name" value="HNH_2"/>
    <property type="match status" value="1"/>
</dbReference>
<dbReference type="InterPro" id="IPR003615">
    <property type="entry name" value="HNH_nuc"/>
</dbReference>
<organism evidence="2 3">
    <name type="scientific">Mucilaginibacter dorajii</name>
    <dbReference type="NCBI Taxonomy" id="692994"/>
    <lineage>
        <taxon>Bacteria</taxon>
        <taxon>Pseudomonadati</taxon>
        <taxon>Bacteroidota</taxon>
        <taxon>Sphingobacteriia</taxon>
        <taxon>Sphingobacteriales</taxon>
        <taxon>Sphingobacteriaceae</taxon>
        <taxon>Mucilaginibacter</taxon>
    </lineage>
</organism>
<proteinExistence type="predicted"/>
<evidence type="ECO:0000259" key="1">
    <source>
        <dbReference type="Pfam" id="PF13391"/>
    </source>
</evidence>
<gene>
    <name evidence="2" type="ORF">GCM10022210_21200</name>
</gene>
<sequence length="334" mass="38736">MSYLINGKRFEIIDTIEKIPSRDSFTDEENKIGKSTGAWEWHIGSKRDAAKYAFFGGLGFDALCFIKKDDLIWLMEELQPEYQDPSQNYRGKLDFLRVYKNRMDQINSLASFSFFHFREHDQRDSLDNRLYAKRPGSKADGDDIYSILRDVALPNLTFTSILKLQSSDGQIMYYFKVFPNFSSYDWGNNFSIAQESAILSSITISTTEKDQLIKARVGQGKFRMGISKECKICPITRVDDTRLLVASHIKPWSLSSNFERLDPKNGVLFTPTIDKLFDSGFISFTDHKELIVSPWISQNTTKKLNLLNGTRYTHFPIKGREKYIEYHRHNIFKS</sequence>
<accession>A0ABP7PUK4</accession>
<name>A0ABP7PUK4_9SPHI</name>
<feature type="domain" description="HNH nuclease" evidence="1">
    <location>
        <begin position="233"/>
        <end position="284"/>
    </location>
</feature>
<keyword evidence="3" id="KW-1185">Reference proteome</keyword>